<reference evidence="6" key="1">
    <citation type="submission" date="2014-02" db="EMBL/GenBank/DDBJ databases">
        <title>Complete genome sequence and comparative genomic analysis of the nitrogen-fixing bacterium Leptospirillum ferriphilum YSK.</title>
        <authorList>
            <person name="Guo X."/>
            <person name="Yin H."/>
            <person name="Liang Y."/>
            <person name="Hu Q."/>
            <person name="Ma L."/>
            <person name="Xiao Y."/>
            <person name="Zhang X."/>
            <person name="Qiu G."/>
            <person name="Liu X."/>
        </authorList>
    </citation>
    <scope>NUCLEOTIDE SEQUENCE [LARGE SCALE GENOMIC DNA]</scope>
    <source>
        <strain evidence="6">YSK</strain>
    </source>
</reference>
<feature type="domain" description="Glycosyltransferase 2-like" evidence="4">
    <location>
        <begin position="12"/>
        <end position="177"/>
    </location>
</feature>
<dbReference type="Pfam" id="PF00535">
    <property type="entry name" value="Glycos_transf_2"/>
    <property type="match status" value="1"/>
</dbReference>
<proteinExistence type="inferred from homology"/>
<keyword evidence="2" id="KW-0328">Glycosyltransferase</keyword>
<dbReference type="PANTHER" id="PTHR43179:SF12">
    <property type="entry name" value="GALACTOFURANOSYLTRANSFERASE GLFT2"/>
    <property type="match status" value="1"/>
</dbReference>
<dbReference type="KEGG" id="lfp:Y981_05955"/>
<keyword evidence="6" id="KW-1185">Reference proteome</keyword>
<dbReference type="EMBL" id="CP007243">
    <property type="protein sequence ID" value="AIA31693.1"/>
    <property type="molecule type" value="Genomic_DNA"/>
</dbReference>
<evidence type="ECO:0000256" key="3">
    <source>
        <dbReference type="ARBA" id="ARBA00022679"/>
    </source>
</evidence>
<dbReference type="RefSeq" id="WP_038505235.1">
    <property type="nucleotide sequence ID" value="NZ_CP007243.1"/>
</dbReference>
<dbReference type="InterPro" id="IPR001173">
    <property type="entry name" value="Glyco_trans_2-like"/>
</dbReference>
<sequence>MNVQEPFVLDLVVPIHGNLPLNRLFFETLLQNTRSRFRLFVIDNHSPDESGDYFRQQKGDGFEVTVIQNNVNRCYPVSMNQGIALTSSPVVGLLNNDILVGPEWDLPLVEFLLAGKGDIASPIGLEHLPERSLEEFLFYRWKLILKKNYSPDPFLNYQKKIQAMYGDFSIFSRQITRKFQNSAFPGIMGHCHLVSRFLLDKIHGLDVRLQAADWDLYLTAAQMVDQGILRTLPMILGSSWVHHFIRATDRKKEKEPFLCEHPPHWSPEAKWGVEAIRNYWPFLEQRPGFRKSPIRRLSKWLIKNKARYYLKNPNICELLSWKID</sequence>
<gene>
    <name evidence="5" type="ORF">Y981_05955</name>
</gene>
<organism evidence="5 6">
    <name type="scientific">Leptospirillum ferriphilum YSK</name>
    <dbReference type="NCBI Taxonomy" id="1441628"/>
    <lineage>
        <taxon>Bacteria</taxon>
        <taxon>Pseudomonadati</taxon>
        <taxon>Nitrospirota</taxon>
        <taxon>Nitrospiria</taxon>
        <taxon>Nitrospirales</taxon>
        <taxon>Nitrospiraceae</taxon>
        <taxon>Leptospirillum</taxon>
    </lineage>
</organism>
<dbReference type="HOGENOM" id="CLU_854696_0_0_0"/>
<dbReference type="PANTHER" id="PTHR43179">
    <property type="entry name" value="RHAMNOSYLTRANSFERASE WBBL"/>
    <property type="match status" value="1"/>
</dbReference>
<accession>A0A059XXT1</accession>
<evidence type="ECO:0000313" key="6">
    <source>
        <dbReference type="Proteomes" id="UP000027059"/>
    </source>
</evidence>
<dbReference type="Gene3D" id="3.90.550.10">
    <property type="entry name" value="Spore Coat Polysaccharide Biosynthesis Protein SpsA, Chain A"/>
    <property type="match status" value="1"/>
</dbReference>
<comment type="similarity">
    <text evidence="1">Belongs to the glycosyltransferase 2 family.</text>
</comment>
<dbReference type="SUPFAM" id="SSF53448">
    <property type="entry name" value="Nucleotide-diphospho-sugar transferases"/>
    <property type="match status" value="1"/>
</dbReference>
<protein>
    <recommendedName>
        <fullName evidence="4">Glycosyltransferase 2-like domain-containing protein</fullName>
    </recommendedName>
</protein>
<dbReference type="AlphaFoldDB" id="A0A059XXT1"/>
<dbReference type="OrthoDB" id="9771846at2"/>
<dbReference type="GO" id="GO:0016757">
    <property type="term" value="F:glycosyltransferase activity"/>
    <property type="evidence" value="ECO:0007669"/>
    <property type="project" value="UniProtKB-KW"/>
</dbReference>
<reference evidence="5 6" key="2">
    <citation type="journal article" date="2015" name="Biomed. Res. Int.">
        <title>Effects of Arsenite Resistance on the Growth and Functional Gene Expression of Leptospirillum ferriphilum and Acidithiobacillus thiooxidans in Pure Culture and Coculture.</title>
        <authorList>
            <person name="Jiang H."/>
            <person name="Liang Y."/>
            <person name="Yin H."/>
            <person name="Xiao Y."/>
            <person name="Guo X."/>
            <person name="Xu Y."/>
            <person name="Hu Q."/>
            <person name="Liu H."/>
            <person name="Liu X."/>
        </authorList>
    </citation>
    <scope>NUCLEOTIDE SEQUENCE [LARGE SCALE GENOMIC DNA]</scope>
    <source>
        <strain evidence="5 6">YSK</strain>
    </source>
</reference>
<evidence type="ECO:0000259" key="4">
    <source>
        <dbReference type="Pfam" id="PF00535"/>
    </source>
</evidence>
<name>A0A059XXT1_9BACT</name>
<evidence type="ECO:0000256" key="1">
    <source>
        <dbReference type="ARBA" id="ARBA00006739"/>
    </source>
</evidence>
<evidence type="ECO:0000256" key="2">
    <source>
        <dbReference type="ARBA" id="ARBA00022676"/>
    </source>
</evidence>
<dbReference type="Proteomes" id="UP000027059">
    <property type="component" value="Chromosome"/>
</dbReference>
<keyword evidence="3" id="KW-0808">Transferase</keyword>
<dbReference type="InterPro" id="IPR029044">
    <property type="entry name" value="Nucleotide-diphossugar_trans"/>
</dbReference>
<evidence type="ECO:0000313" key="5">
    <source>
        <dbReference type="EMBL" id="AIA31693.1"/>
    </source>
</evidence>